<name>A0A0D2B5R3_9PEZI</name>
<dbReference type="InterPro" id="IPR059141">
    <property type="entry name" value="Beta-prop_Nup120_160"/>
</dbReference>
<feature type="domain" description="Nucleoporin nup120-like HEAT repeat" evidence="7">
    <location>
        <begin position="896"/>
        <end position="1084"/>
    </location>
</feature>
<dbReference type="AlphaFoldDB" id="A0A0D2B5R3"/>
<dbReference type="PANTHER" id="PTHR21286">
    <property type="entry name" value="NUCLEAR PORE COMPLEX PROTEIN NUP160"/>
    <property type="match status" value="1"/>
</dbReference>
<dbReference type="Proteomes" id="UP000053259">
    <property type="component" value="Unassembled WGS sequence"/>
</dbReference>
<dbReference type="Pfam" id="PF23300">
    <property type="entry name" value="HEAT_Nup120"/>
    <property type="match status" value="1"/>
</dbReference>
<keyword evidence="9" id="KW-1185">Reference proteome</keyword>
<feature type="coiled-coil region" evidence="4">
    <location>
        <begin position="1208"/>
        <end position="1238"/>
    </location>
</feature>
<dbReference type="InParanoid" id="A0A0D2B5R3"/>
<protein>
    <submittedName>
        <fullName evidence="8">Uncharacterized protein</fullName>
    </submittedName>
</protein>
<evidence type="ECO:0000259" key="7">
    <source>
        <dbReference type="Pfam" id="PF23300"/>
    </source>
</evidence>
<feature type="domain" description="Nucleoporin Nup120/160 beta-propeller" evidence="5">
    <location>
        <begin position="74"/>
        <end position="579"/>
    </location>
</feature>
<accession>A0A0D2B5R3</accession>
<sequence>MADIRAPYLYTETRLTLDQAYAGSTVDISLSKTGNHERRLYNDVQLGSDEAHFTCNHLSSEASLYFRSDERCPRSFLWRLLDDRRVLEVQAVDLSQDAANKTEAILTLLLRFPAAIRPFCVAFADPAEKDALNVFAITTADDLWTLTLHRDIFVHPRFSEALPSDWCRVTKPSMFAVTIPYRLFSSTARELFVSMKDGQVVRLTRRAGDDGSKWHDAVYSEGSWGASFLKWRSGPTIKYGDVELEPSAAVSIAPTTFDEDDAHLITVCLNHTMRIWNLKTGRISAELDILGEEEQRYMISPNQRQLLQVVDMPGRQETYAVTFSPKHHQFKFWAIFDPESGRQGIREMRPEIEYKPPVEMLMDTAVWNLEEFHLKPSRGSKQTELWIRVRSGQTSQVFMLSFDPFDFGHKLHEISSQYVKDCWEQDWVAVFPGRQTLEAIDALCPTNGSDVPEESKVADITERWTQFLFYPGRFTVPLLETAFVTYIAASGRPLPVASKAPLKERLIKAVWANAAKPSGGRSSVEEDTFSQWQNVYSIVRDLHKRSMDLVSFAVDPHDQIPWLAGADFVAPIRECSQLEKIEMNVSIVTQLPTPKLALYDLGPRVEGDDEGSEADESDEAMLVGNLFLVAHSLRAMLPDSYQRSLKRAVIEDLVQEPAKSAAERINSFRVETSLLEELTEDDEKKFDELATDFGGYKIFHRNSFIEILDMMKEPEKGRHQEELITRYGSKMAIRIAQETVALNTEVLLDLLTTVLYLDGVFDVEELASAIKDLPEDTVDTMDVDDATPTFNARGLFDKIMCLLREYFILDFLVANTRKERSKPRRKSFGESPLVVRSNEAPPVYTSTLLQSIFIGDWKDIRAPEEGISPTQMLTYHTRAWLTKLEMSIFESFSAHVLADLIKHGDVGLANQFLPFVPSAGWTNYLRGRLCLENSEYKKAADWFRKAAYPMSLGFFDVSNQDTAEILSPEQVEKFSDGLPSYYEHIMNLLDKYKASTQIAEFAKLAIQSHNMTISKALNDAELSSTELPQKQAEQFDKRTIDLLERLFASSLATGAFDDAYSALMRMPDHALRHFNLQSFIETLVRQKRVKQLFAYPWAQLADEADKELEAKARKTLTSSSTHQWHKILYSWRIKRGNFRGAAQAAFDRLEKLRAETKGTGPDPRDERLVDAYLLLINAMACVGKDEAWVIYEPIAEKKGLLNGTAKEKKEGKRRLVTLEDVRREYQEELDRRAAMEQGKFAFVDEGEEMDVL</sequence>
<organism evidence="8 9">
    <name type="scientific">Verruconis gallopava</name>
    <dbReference type="NCBI Taxonomy" id="253628"/>
    <lineage>
        <taxon>Eukaryota</taxon>
        <taxon>Fungi</taxon>
        <taxon>Dikarya</taxon>
        <taxon>Ascomycota</taxon>
        <taxon>Pezizomycotina</taxon>
        <taxon>Dothideomycetes</taxon>
        <taxon>Pleosporomycetidae</taxon>
        <taxon>Venturiales</taxon>
        <taxon>Sympoventuriaceae</taxon>
        <taxon>Verruconis</taxon>
    </lineage>
</organism>
<feature type="domain" description="Nucleoporin Nup120 helical" evidence="6">
    <location>
        <begin position="651"/>
        <end position="765"/>
    </location>
</feature>
<dbReference type="GO" id="GO:0017056">
    <property type="term" value="F:structural constituent of nuclear pore"/>
    <property type="evidence" value="ECO:0007669"/>
    <property type="project" value="TreeGrafter"/>
</dbReference>
<evidence type="ECO:0000256" key="2">
    <source>
        <dbReference type="ARBA" id="ARBA00022448"/>
    </source>
</evidence>
<dbReference type="VEuPathDB" id="FungiDB:PV09_02979"/>
<evidence type="ECO:0000256" key="1">
    <source>
        <dbReference type="ARBA" id="ARBA00004123"/>
    </source>
</evidence>
<dbReference type="OrthoDB" id="67716at2759"/>
<evidence type="ECO:0000259" key="5">
    <source>
        <dbReference type="Pfam" id="PF11715"/>
    </source>
</evidence>
<comment type="subcellular location">
    <subcellularLocation>
        <location evidence="1">Nucleus</location>
    </subcellularLocation>
</comment>
<evidence type="ECO:0000256" key="3">
    <source>
        <dbReference type="ARBA" id="ARBA00023242"/>
    </source>
</evidence>
<dbReference type="GeneID" id="27310952"/>
<dbReference type="PANTHER" id="PTHR21286:SF0">
    <property type="entry name" value="NUCLEAR PORE COMPLEX PROTEIN NUP160"/>
    <property type="match status" value="1"/>
</dbReference>
<dbReference type="InterPro" id="IPR056548">
    <property type="entry name" value="HEAT_Nup120"/>
</dbReference>
<keyword evidence="3" id="KW-0539">Nucleus</keyword>
<dbReference type="HOGENOM" id="CLU_003258_0_0_1"/>
<dbReference type="EMBL" id="KN847535">
    <property type="protein sequence ID" value="KIW06549.1"/>
    <property type="molecule type" value="Genomic_DNA"/>
</dbReference>
<dbReference type="GO" id="GO:0005643">
    <property type="term" value="C:nuclear pore"/>
    <property type="evidence" value="ECO:0007669"/>
    <property type="project" value="UniProtKB-ARBA"/>
</dbReference>
<dbReference type="STRING" id="253628.A0A0D2B5R3"/>
<dbReference type="InterPro" id="IPR048884">
    <property type="entry name" value="Nup120_helical"/>
</dbReference>
<dbReference type="RefSeq" id="XP_016216418.1">
    <property type="nucleotide sequence ID" value="XM_016356112.1"/>
</dbReference>
<proteinExistence type="predicted"/>
<evidence type="ECO:0000313" key="8">
    <source>
        <dbReference type="EMBL" id="KIW06549.1"/>
    </source>
</evidence>
<evidence type="ECO:0000256" key="4">
    <source>
        <dbReference type="SAM" id="Coils"/>
    </source>
</evidence>
<evidence type="ECO:0000313" key="9">
    <source>
        <dbReference type="Proteomes" id="UP000053259"/>
    </source>
</evidence>
<dbReference type="InterPro" id="IPR021717">
    <property type="entry name" value="Nucleoporin_Nup160"/>
</dbReference>
<evidence type="ECO:0000259" key="6">
    <source>
        <dbReference type="Pfam" id="PF21486"/>
    </source>
</evidence>
<keyword evidence="2" id="KW-0813">Transport</keyword>
<dbReference type="Pfam" id="PF11715">
    <property type="entry name" value="Beta-prop_Nup120_160"/>
    <property type="match status" value="1"/>
</dbReference>
<dbReference type="Pfam" id="PF21486">
    <property type="entry name" value="NUP120_helical"/>
    <property type="match status" value="1"/>
</dbReference>
<reference evidence="8 9" key="1">
    <citation type="submission" date="2015-01" db="EMBL/GenBank/DDBJ databases">
        <title>The Genome Sequence of Ochroconis gallopava CBS43764.</title>
        <authorList>
            <consortium name="The Broad Institute Genomics Platform"/>
            <person name="Cuomo C."/>
            <person name="de Hoog S."/>
            <person name="Gorbushina A."/>
            <person name="Stielow B."/>
            <person name="Teixiera M."/>
            <person name="Abouelleil A."/>
            <person name="Chapman S.B."/>
            <person name="Priest M."/>
            <person name="Young S.K."/>
            <person name="Wortman J."/>
            <person name="Nusbaum C."/>
            <person name="Birren B."/>
        </authorList>
    </citation>
    <scope>NUCLEOTIDE SEQUENCE [LARGE SCALE GENOMIC DNA]</scope>
    <source>
        <strain evidence="8 9">CBS 43764</strain>
    </source>
</reference>
<keyword evidence="4" id="KW-0175">Coiled coil</keyword>
<gene>
    <name evidence="8" type="ORF">PV09_02979</name>
</gene>